<evidence type="ECO:0000313" key="2">
    <source>
        <dbReference type="EMBL" id="KAF2435562.1"/>
    </source>
</evidence>
<feature type="compositionally biased region" description="Basic and acidic residues" evidence="1">
    <location>
        <begin position="73"/>
        <end position="82"/>
    </location>
</feature>
<organism evidence="2 3">
    <name type="scientific">Tothia fuscella</name>
    <dbReference type="NCBI Taxonomy" id="1048955"/>
    <lineage>
        <taxon>Eukaryota</taxon>
        <taxon>Fungi</taxon>
        <taxon>Dikarya</taxon>
        <taxon>Ascomycota</taxon>
        <taxon>Pezizomycotina</taxon>
        <taxon>Dothideomycetes</taxon>
        <taxon>Pleosporomycetidae</taxon>
        <taxon>Venturiales</taxon>
        <taxon>Cylindrosympodiaceae</taxon>
        <taxon>Tothia</taxon>
    </lineage>
</organism>
<dbReference type="EMBL" id="MU007013">
    <property type="protein sequence ID" value="KAF2435562.1"/>
    <property type="molecule type" value="Genomic_DNA"/>
</dbReference>
<gene>
    <name evidence="2" type="ORF">EJ08DRAFT_656557</name>
</gene>
<reference evidence="2" key="1">
    <citation type="journal article" date="2020" name="Stud. Mycol.">
        <title>101 Dothideomycetes genomes: a test case for predicting lifestyles and emergence of pathogens.</title>
        <authorList>
            <person name="Haridas S."/>
            <person name="Albert R."/>
            <person name="Binder M."/>
            <person name="Bloem J."/>
            <person name="Labutti K."/>
            <person name="Salamov A."/>
            <person name="Andreopoulos B."/>
            <person name="Baker S."/>
            <person name="Barry K."/>
            <person name="Bills G."/>
            <person name="Bluhm B."/>
            <person name="Cannon C."/>
            <person name="Castanera R."/>
            <person name="Culley D."/>
            <person name="Daum C."/>
            <person name="Ezra D."/>
            <person name="Gonzalez J."/>
            <person name="Henrissat B."/>
            <person name="Kuo A."/>
            <person name="Liang C."/>
            <person name="Lipzen A."/>
            <person name="Lutzoni F."/>
            <person name="Magnuson J."/>
            <person name="Mondo S."/>
            <person name="Nolan M."/>
            <person name="Ohm R."/>
            <person name="Pangilinan J."/>
            <person name="Park H.-J."/>
            <person name="Ramirez L."/>
            <person name="Alfaro M."/>
            <person name="Sun H."/>
            <person name="Tritt A."/>
            <person name="Yoshinaga Y."/>
            <person name="Zwiers L.-H."/>
            <person name="Turgeon B."/>
            <person name="Goodwin S."/>
            <person name="Spatafora J."/>
            <person name="Crous P."/>
            <person name="Grigoriev I."/>
        </authorList>
    </citation>
    <scope>NUCLEOTIDE SEQUENCE</scope>
    <source>
        <strain evidence="2">CBS 130266</strain>
    </source>
</reference>
<dbReference type="Proteomes" id="UP000800235">
    <property type="component" value="Unassembled WGS sequence"/>
</dbReference>
<evidence type="ECO:0000313" key="3">
    <source>
        <dbReference type="Proteomes" id="UP000800235"/>
    </source>
</evidence>
<accession>A0A9P4U428</accession>
<name>A0A9P4U428_9PEZI</name>
<feature type="region of interest" description="Disordered" evidence="1">
    <location>
        <begin position="103"/>
        <end position="151"/>
    </location>
</feature>
<sequence>MAAPNPGNQSSNEAEPVANLPQASLHDFFPSDSVHGSQPLSPSTPKRRQGQPSLNPAYPEPKWEEEDTDGDDEPHTPEEPPKKPFSMPLKIITSSGWTAYTAVVPSEPRGEKRKLEVVNEPQNPISKRQSPAKKKSSSSEESDEAKSARATKYTAREKEYLNAVFRDKLEHPKYTFEYVVAAFRYVFGDNPPRSASGMAHLMRKMEDAGELEGEIPDYFQKLFGVDEGRVKA</sequence>
<feature type="compositionally biased region" description="Polar residues" evidence="1">
    <location>
        <begin position="1"/>
        <end position="13"/>
    </location>
</feature>
<keyword evidence="3" id="KW-1185">Reference proteome</keyword>
<evidence type="ECO:0000256" key="1">
    <source>
        <dbReference type="SAM" id="MobiDB-lite"/>
    </source>
</evidence>
<feature type="compositionally biased region" description="Acidic residues" evidence="1">
    <location>
        <begin position="63"/>
        <end position="72"/>
    </location>
</feature>
<protein>
    <submittedName>
        <fullName evidence="2">Uncharacterized protein</fullName>
    </submittedName>
</protein>
<feature type="compositionally biased region" description="Polar residues" evidence="1">
    <location>
        <begin position="34"/>
        <end position="54"/>
    </location>
</feature>
<proteinExistence type="predicted"/>
<feature type="compositionally biased region" description="Basic and acidic residues" evidence="1">
    <location>
        <begin position="108"/>
        <end position="117"/>
    </location>
</feature>
<comment type="caution">
    <text evidence="2">The sequence shown here is derived from an EMBL/GenBank/DDBJ whole genome shotgun (WGS) entry which is preliminary data.</text>
</comment>
<feature type="region of interest" description="Disordered" evidence="1">
    <location>
        <begin position="1"/>
        <end position="89"/>
    </location>
</feature>
<dbReference type="AlphaFoldDB" id="A0A9P4U428"/>